<dbReference type="EMBL" id="JAGKTC010000001">
    <property type="protein sequence ID" value="MBP3984050.1"/>
    <property type="molecule type" value="Genomic_DNA"/>
</dbReference>
<reference evidence="2" key="1">
    <citation type="journal article" date="2016" name="Int. J. Syst. Evol. Microbiol.">
        <title>Pseudoxanthomonas helianthi sp. nov., isolated from roots of Jerusalem artichoke (Helianthus tuberosus).</title>
        <authorList>
            <person name="Kittiwongwattana C."/>
            <person name="Thawai C."/>
        </authorList>
    </citation>
    <scope>NUCLEOTIDE SEQUENCE</scope>
    <source>
        <strain evidence="2">110414</strain>
    </source>
</reference>
<keyword evidence="1" id="KW-0812">Transmembrane</keyword>
<accession>A0A940X1I4</accession>
<keyword evidence="1" id="KW-0472">Membrane</keyword>
<reference evidence="2" key="2">
    <citation type="submission" date="2021-03" db="EMBL/GenBank/DDBJ databases">
        <authorList>
            <person name="Cao W."/>
        </authorList>
    </citation>
    <scope>NUCLEOTIDE SEQUENCE</scope>
    <source>
        <strain evidence="2">110414</strain>
    </source>
</reference>
<evidence type="ECO:0000313" key="3">
    <source>
        <dbReference type="Proteomes" id="UP000673447"/>
    </source>
</evidence>
<evidence type="ECO:0000256" key="1">
    <source>
        <dbReference type="SAM" id="Phobius"/>
    </source>
</evidence>
<name>A0A940X1I4_9GAMM</name>
<feature type="transmembrane region" description="Helical" evidence="1">
    <location>
        <begin position="24"/>
        <end position="41"/>
    </location>
</feature>
<dbReference type="AlphaFoldDB" id="A0A940X1I4"/>
<feature type="transmembrane region" description="Helical" evidence="1">
    <location>
        <begin position="83"/>
        <end position="101"/>
    </location>
</feature>
<evidence type="ECO:0000313" key="2">
    <source>
        <dbReference type="EMBL" id="MBP3984050.1"/>
    </source>
</evidence>
<feature type="transmembrane region" description="Helical" evidence="1">
    <location>
        <begin position="47"/>
        <end position="76"/>
    </location>
</feature>
<feature type="transmembrane region" description="Helical" evidence="1">
    <location>
        <begin position="107"/>
        <end position="124"/>
    </location>
</feature>
<protein>
    <submittedName>
        <fullName evidence="2">Uncharacterized protein</fullName>
    </submittedName>
</protein>
<keyword evidence="3" id="KW-1185">Reference proteome</keyword>
<keyword evidence="1" id="KW-1133">Transmembrane helix</keyword>
<organism evidence="2 3">
    <name type="scientific">Pseudoxanthomonas helianthi</name>
    <dbReference type="NCBI Taxonomy" id="1453541"/>
    <lineage>
        <taxon>Bacteria</taxon>
        <taxon>Pseudomonadati</taxon>
        <taxon>Pseudomonadota</taxon>
        <taxon>Gammaproteobacteria</taxon>
        <taxon>Lysobacterales</taxon>
        <taxon>Lysobacteraceae</taxon>
        <taxon>Pseudoxanthomonas</taxon>
    </lineage>
</organism>
<gene>
    <name evidence="2" type="ORF">J5837_06375</name>
</gene>
<proteinExistence type="predicted"/>
<dbReference type="RefSeq" id="WP_210535848.1">
    <property type="nucleotide sequence ID" value="NZ_JAGKTC010000001.1"/>
</dbReference>
<sequence>MSSVQHRSVTEFQANRASGAPRRWTYWVALFTAVNGLLLLSGQDLTFLAGLVAPFAFAGATSHFVAAALFAAIAYASLRYRPILLVALVLYLVDTAFAAYSTLWSGVIMHVVVLALVGIAVTAGRRLKAQLAAETGGNKV</sequence>
<dbReference type="Proteomes" id="UP000673447">
    <property type="component" value="Unassembled WGS sequence"/>
</dbReference>
<comment type="caution">
    <text evidence="2">The sequence shown here is derived from an EMBL/GenBank/DDBJ whole genome shotgun (WGS) entry which is preliminary data.</text>
</comment>